<comment type="caution">
    <text evidence="1">The sequence shown here is derived from an EMBL/GenBank/DDBJ whole genome shotgun (WGS) entry which is preliminary data.</text>
</comment>
<keyword evidence="2" id="KW-1185">Reference proteome</keyword>
<name>A0ABP4ZR45_9MICO</name>
<sequence>MGQSWAEQRTEAARLQAERLRERQDVEHARAEAMLARFARAAREAGLATEPLVVVGYGGRGRARTPLRGWYLRTDRTAAVSDDGAFYVLTAPLSLLDRVRGVHPEPRRPPLVLGAGGKDGDSIELAAALDRLLADWS</sequence>
<protein>
    <submittedName>
        <fullName evidence="1">Uncharacterized protein</fullName>
    </submittedName>
</protein>
<gene>
    <name evidence="1" type="ORF">GCM10009751_28640</name>
</gene>
<evidence type="ECO:0000313" key="1">
    <source>
        <dbReference type="EMBL" id="GAA1868337.1"/>
    </source>
</evidence>
<accession>A0ABP4ZR45</accession>
<evidence type="ECO:0000313" key="2">
    <source>
        <dbReference type="Proteomes" id="UP001501094"/>
    </source>
</evidence>
<proteinExistence type="predicted"/>
<dbReference type="RefSeq" id="WP_344104059.1">
    <property type="nucleotide sequence ID" value="NZ_BAAANL010000005.1"/>
</dbReference>
<reference evidence="2" key="1">
    <citation type="journal article" date="2019" name="Int. J. Syst. Evol. Microbiol.">
        <title>The Global Catalogue of Microorganisms (GCM) 10K type strain sequencing project: providing services to taxonomists for standard genome sequencing and annotation.</title>
        <authorList>
            <consortium name="The Broad Institute Genomics Platform"/>
            <consortium name="The Broad Institute Genome Sequencing Center for Infectious Disease"/>
            <person name="Wu L."/>
            <person name="Ma J."/>
        </authorList>
    </citation>
    <scope>NUCLEOTIDE SEQUENCE [LARGE SCALE GENOMIC DNA]</scope>
    <source>
        <strain evidence="2">JCM 14326</strain>
    </source>
</reference>
<dbReference type="EMBL" id="BAAANL010000005">
    <property type="protein sequence ID" value="GAA1868337.1"/>
    <property type="molecule type" value="Genomic_DNA"/>
</dbReference>
<dbReference type="Proteomes" id="UP001501094">
    <property type="component" value="Unassembled WGS sequence"/>
</dbReference>
<organism evidence="1 2">
    <name type="scientific">Myceligenerans crystallogenes</name>
    <dbReference type="NCBI Taxonomy" id="316335"/>
    <lineage>
        <taxon>Bacteria</taxon>
        <taxon>Bacillati</taxon>
        <taxon>Actinomycetota</taxon>
        <taxon>Actinomycetes</taxon>
        <taxon>Micrococcales</taxon>
        <taxon>Promicromonosporaceae</taxon>
        <taxon>Myceligenerans</taxon>
    </lineage>
</organism>